<dbReference type="Proteomes" id="UP000245695">
    <property type="component" value="Chromosome 1"/>
</dbReference>
<dbReference type="EMBL" id="LN650648">
    <property type="protein sequence ID" value="CEI71778.1"/>
    <property type="molecule type" value="Genomic_DNA"/>
</dbReference>
<feature type="transmembrane region" description="Helical" evidence="1">
    <location>
        <begin position="57"/>
        <end position="73"/>
    </location>
</feature>
<reference evidence="2 3" key="1">
    <citation type="submission" date="2014-09" db="EMBL/GenBank/DDBJ databases">
        <authorList>
            <person name="Hornung B.V."/>
        </authorList>
    </citation>
    <scope>NUCLEOTIDE SEQUENCE [LARGE SCALE GENOMIC DNA]</scope>
    <source>
        <strain evidence="2 3">FRIFI</strain>
    </source>
</reference>
<keyword evidence="1" id="KW-0812">Transmembrane</keyword>
<dbReference type="RefSeq" id="WP_092922696.1">
    <property type="nucleotide sequence ID" value="NZ_FJTZ01000011.1"/>
</dbReference>
<sequence length="104" mass="11826">MLHRLGSMLFLLAIITYFFKYLKFINNKLILKLHILTGSLGSLAMIVYSITDYIKDKEVTILPVGIASLLIILSGTNKVRKKYKWLHLMSVIGFAVALAYHIIN</sequence>
<dbReference type="AlphaFoldDB" id="A0A2P2BN12"/>
<feature type="transmembrane region" description="Helical" evidence="1">
    <location>
        <begin position="29"/>
        <end position="51"/>
    </location>
</feature>
<name>A0A2P2BN12_9FIRM</name>
<evidence type="ECO:0000256" key="1">
    <source>
        <dbReference type="SAM" id="Phobius"/>
    </source>
</evidence>
<accession>A0A2P2BN12</accession>
<evidence type="ECO:0000313" key="2">
    <source>
        <dbReference type="EMBL" id="CEI71778.1"/>
    </source>
</evidence>
<organism evidence="2 3">
    <name type="scientific">Romboutsia hominis</name>
    <dbReference type="NCBI Taxonomy" id="1507512"/>
    <lineage>
        <taxon>Bacteria</taxon>
        <taxon>Bacillati</taxon>
        <taxon>Bacillota</taxon>
        <taxon>Clostridia</taxon>
        <taxon>Peptostreptococcales</taxon>
        <taxon>Peptostreptococcaceae</taxon>
        <taxon>Romboutsia</taxon>
    </lineage>
</organism>
<keyword evidence="1" id="KW-1133">Transmembrane helix</keyword>
<protein>
    <submittedName>
        <fullName evidence="2">Uncharacterized protein</fullName>
    </submittedName>
</protein>
<gene>
    <name evidence="2" type="ORF">FRIFI_0227</name>
</gene>
<keyword evidence="3" id="KW-1185">Reference proteome</keyword>
<proteinExistence type="predicted"/>
<dbReference type="KEGG" id="rhom:FRIFI_0227"/>
<keyword evidence="1" id="KW-0472">Membrane</keyword>
<feature type="transmembrane region" description="Helical" evidence="1">
    <location>
        <begin position="85"/>
        <end position="103"/>
    </location>
</feature>
<evidence type="ECO:0000313" key="3">
    <source>
        <dbReference type="Proteomes" id="UP000245695"/>
    </source>
</evidence>
<feature type="transmembrane region" description="Helical" evidence="1">
    <location>
        <begin position="6"/>
        <end position="22"/>
    </location>
</feature>